<name>E4T2E3_PALPW</name>
<dbReference type="KEGG" id="ppn:Palpr_0731"/>
<sequence>MWQLNLPEYNFRIKKQDEKLLIFDAQRKRYVSLTPEEWVRQHFIRFLIEEKGYPAAYLAIEKQLVVNGMKKRCDAILYNSLAAPIMIIEFKAPNVPISQSTFDQVAVYNSKLNVDLFIVSNGIEHFCCKVNTKTAQYEYFSQIPDYFAIKGC</sequence>
<dbReference type="AlphaFoldDB" id="E4T2E3"/>
<proteinExistence type="predicted"/>
<dbReference type="InterPro" id="IPR029464">
    <property type="entry name" value="HSDR_N"/>
</dbReference>
<dbReference type="HOGENOM" id="CLU_115841_1_0_10"/>
<reference key="1">
    <citation type="submission" date="2010-11" db="EMBL/GenBank/DDBJ databases">
        <title>The complete genome of Paludibacter propionicigenes DSM 17365.</title>
        <authorList>
            <consortium name="US DOE Joint Genome Institute (JGI-PGF)"/>
            <person name="Lucas S."/>
            <person name="Copeland A."/>
            <person name="Lapidus A."/>
            <person name="Bruce D."/>
            <person name="Goodwin L."/>
            <person name="Pitluck S."/>
            <person name="Kyrpides N."/>
            <person name="Mavromatis K."/>
            <person name="Ivanova N."/>
            <person name="Munk A.C."/>
            <person name="Brettin T."/>
            <person name="Detter J.C."/>
            <person name="Han C."/>
            <person name="Tapia R."/>
            <person name="Land M."/>
            <person name="Hauser L."/>
            <person name="Markowitz V."/>
            <person name="Cheng J.-F."/>
            <person name="Hugenholtz P."/>
            <person name="Woyke T."/>
            <person name="Wu D."/>
            <person name="Gronow S."/>
            <person name="Wellnitz S."/>
            <person name="Brambilla E."/>
            <person name="Klenk H.-P."/>
            <person name="Eisen J.A."/>
        </authorList>
    </citation>
    <scope>NUCLEOTIDE SEQUENCE</scope>
    <source>
        <strain>WB4</strain>
    </source>
</reference>
<evidence type="ECO:0000259" key="1">
    <source>
        <dbReference type="Pfam" id="PF13588"/>
    </source>
</evidence>
<evidence type="ECO:0000313" key="3">
    <source>
        <dbReference type="Proteomes" id="UP000008718"/>
    </source>
</evidence>
<keyword evidence="3" id="KW-1185">Reference proteome</keyword>
<accession>E4T2E3</accession>
<dbReference type="Proteomes" id="UP000008718">
    <property type="component" value="Chromosome"/>
</dbReference>
<protein>
    <recommendedName>
        <fullName evidence="1">Type I restriction enzyme R protein N-terminal domain-containing protein</fullName>
    </recommendedName>
</protein>
<feature type="domain" description="Type I restriction enzyme R protein N-terminal" evidence="1">
    <location>
        <begin position="35"/>
        <end position="144"/>
    </location>
</feature>
<reference evidence="2 3" key="2">
    <citation type="journal article" date="2011" name="Stand. Genomic Sci.">
        <title>Complete genome sequence of Paludibacter propionicigenes type strain (WB4).</title>
        <authorList>
            <person name="Gronow S."/>
            <person name="Munk C."/>
            <person name="Lapidus A."/>
            <person name="Nolan M."/>
            <person name="Lucas S."/>
            <person name="Hammon N."/>
            <person name="Deshpande S."/>
            <person name="Cheng J.F."/>
            <person name="Tapia R."/>
            <person name="Han C."/>
            <person name="Goodwin L."/>
            <person name="Pitluck S."/>
            <person name="Liolios K."/>
            <person name="Ivanova N."/>
            <person name="Mavromatis K."/>
            <person name="Mikhailova N."/>
            <person name="Pati A."/>
            <person name="Chen A."/>
            <person name="Palaniappan K."/>
            <person name="Land M."/>
            <person name="Hauser L."/>
            <person name="Chang Y.J."/>
            <person name="Jeffries C.D."/>
            <person name="Brambilla E."/>
            <person name="Rohde M."/>
            <person name="Goker M."/>
            <person name="Detter J.C."/>
            <person name="Woyke T."/>
            <person name="Bristow J."/>
            <person name="Eisen J.A."/>
            <person name="Markowitz V."/>
            <person name="Hugenholtz P."/>
            <person name="Kyrpides N.C."/>
            <person name="Klenk H.P."/>
        </authorList>
    </citation>
    <scope>NUCLEOTIDE SEQUENCE [LARGE SCALE GENOMIC DNA]</scope>
    <source>
        <strain evidence="3">DSM 17365 / JCM 13257 / WB4</strain>
    </source>
</reference>
<evidence type="ECO:0000313" key="2">
    <source>
        <dbReference type="EMBL" id="ADQ78887.1"/>
    </source>
</evidence>
<organism evidence="2 3">
    <name type="scientific">Paludibacter propionicigenes (strain DSM 17365 / JCM 13257 / WB4)</name>
    <dbReference type="NCBI Taxonomy" id="694427"/>
    <lineage>
        <taxon>Bacteria</taxon>
        <taxon>Pseudomonadati</taxon>
        <taxon>Bacteroidota</taxon>
        <taxon>Bacteroidia</taxon>
        <taxon>Bacteroidales</taxon>
        <taxon>Paludibacteraceae</taxon>
        <taxon>Paludibacter</taxon>
    </lineage>
</organism>
<dbReference type="eggNOG" id="COG4096">
    <property type="taxonomic scope" value="Bacteria"/>
</dbReference>
<dbReference type="OrthoDB" id="9790377at2"/>
<dbReference type="RefSeq" id="WP_013444256.1">
    <property type="nucleotide sequence ID" value="NC_014734.1"/>
</dbReference>
<dbReference type="Gene3D" id="3.90.1570.30">
    <property type="match status" value="1"/>
</dbReference>
<dbReference type="EMBL" id="CP002345">
    <property type="protein sequence ID" value="ADQ78887.1"/>
    <property type="molecule type" value="Genomic_DNA"/>
</dbReference>
<dbReference type="Pfam" id="PF13588">
    <property type="entry name" value="HSDR_N_2"/>
    <property type="match status" value="1"/>
</dbReference>
<dbReference type="STRING" id="694427.Palpr_0731"/>
<gene>
    <name evidence="2" type="ordered locus">Palpr_0731</name>
</gene>